<dbReference type="InterPro" id="IPR006664">
    <property type="entry name" value="OMP_bac"/>
</dbReference>
<dbReference type="PRINTS" id="PR01021">
    <property type="entry name" value="OMPADOMAIN"/>
</dbReference>
<dbReference type="SUPFAM" id="SSF49464">
    <property type="entry name" value="Carboxypeptidase regulatory domain-like"/>
    <property type="match status" value="1"/>
</dbReference>
<feature type="domain" description="OmpA-like" evidence="5">
    <location>
        <begin position="683"/>
        <end position="802"/>
    </location>
</feature>
<proteinExistence type="predicted"/>
<evidence type="ECO:0000256" key="4">
    <source>
        <dbReference type="PROSITE-ProRule" id="PRU00473"/>
    </source>
</evidence>
<dbReference type="InterPro" id="IPR008969">
    <property type="entry name" value="CarboxyPept-like_regulatory"/>
</dbReference>
<dbReference type="Gene3D" id="3.30.1330.60">
    <property type="entry name" value="OmpA-like domain"/>
    <property type="match status" value="1"/>
</dbReference>
<evidence type="ECO:0000256" key="1">
    <source>
        <dbReference type="ARBA" id="ARBA00004442"/>
    </source>
</evidence>
<comment type="subcellular location">
    <subcellularLocation>
        <location evidence="1">Cell outer membrane</location>
    </subcellularLocation>
</comment>
<sequence length="803" mass="91558">MKKFIILTIPYILFSYYNYPNAGMWLGSSYTYGSQAIFYNPALLSSKLNPSFSFSFPLSGFLGFTNNTFSLSWWNKMADKANKGDTLNYKDKNEFYGSIPGRFFKFHLGSDLTGLSFAYKYLGFGMRVVNASFIKTTKDFWSLSFFGNELGKRYDLNDFDGEAISYLENKISFGYKYDYDEDLRILYGLGFSYIFGIAYAEVLDFRAALNSGRREIEGYDTLKARYGVGGEGVSFDLGLGANYKDRFAIGLSFSNIYSSLKWGTGFPFGIDPGLEHYAEEGYHFGRIEDFNIWNLLDKEKRESLGVDTSDTYEIDPFKKKLPIILRLGITYFNPEKMWKIFFDYEQGFKERALCSTMPRLSLGFEYPLSEWFITRIGSSLGGHQGVSLSYGIGFSFDYFYFDLGYSHSRGFFYGSNGEALGLYWGLRTPMKGKIRGTIEDSITGEPLIAEVNIYKGNKLVKKISSDQNGFFFYSLTPGDYIVHVVKEKYFPKKLPAEVKAAKTTDLTFKLVPTYGILALRIKDALTGEPVQPEITVKFKDKEEKLKADTLGFLKVQLEAGEYTFIFEHPDYYKRTEPVIMKPATLIEKEILLKPNKGIVLGKVYNAQTNEALVADMVIKDSTGKLVKEMKSKEDGTYEIILYAGTYLFEVTVPPPPKGPKYIPQAAYVSVRGGEKNIKNFPMLQEKMVFTFRNIYFDFNKATIRPESYPILDSIAQVLKDNPTMKVEIGGHADERGTRAYNYRLTDARANSVRTYFITKHGIDARRLIAIGYGEDRPVVPNAKTEEEHQLNRRVEFKILGEIK</sequence>
<evidence type="ECO:0000313" key="6">
    <source>
        <dbReference type="EMBL" id="HGK53741.1"/>
    </source>
</evidence>
<keyword evidence="3" id="KW-0998">Cell outer membrane</keyword>
<organism evidence="6">
    <name type="scientific">candidate division WOR-3 bacterium</name>
    <dbReference type="NCBI Taxonomy" id="2052148"/>
    <lineage>
        <taxon>Bacteria</taxon>
        <taxon>Bacteria division WOR-3</taxon>
    </lineage>
</organism>
<dbReference type="InterPro" id="IPR036737">
    <property type="entry name" value="OmpA-like_sf"/>
</dbReference>
<protein>
    <recommendedName>
        <fullName evidence="5">OmpA-like domain-containing protein</fullName>
    </recommendedName>
</protein>
<dbReference type="PROSITE" id="PS51123">
    <property type="entry name" value="OMPA_2"/>
    <property type="match status" value="1"/>
</dbReference>
<evidence type="ECO:0000256" key="2">
    <source>
        <dbReference type="ARBA" id="ARBA00023136"/>
    </source>
</evidence>
<evidence type="ECO:0000256" key="3">
    <source>
        <dbReference type="ARBA" id="ARBA00023237"/>
    </source>
</evidence>
<dbReference type="EMBL" id="DTDP01000077">
    <property type="protein sequence ID" value="HGK53741.1"/>
    <property type="molecule type" value="Genomic_DNA"/>
</dbReference>
<dbReference type="InterPro" id="IPR006665">
    <property type="entry name" value="OmpA-like"/>
</dbReference>
<dbReference type="PANTHER" id="PTHR30329:SF21">
    <property type="entry name" value="LIPOPROTEIN YIAD-RELATED"/>
    <property type="match status" value="1"/>
</dbReference>
<reference evidence="6" key="1">
    <citation type="journal article" date="2020" name="mSystems">
        <title>Genome- and Community-Level Interaction Insights into Carbon Utilization and Element Cycling Functions of Hydrothermarchaeota in Hydrothermal Sediment.</title>
        <authorList>
            <person name="Zhou Z."/>
            <person name="Liu Y."/>
            <person name="Xu W."/>
            <person name="Pan J."/>
            <person name="Luo Z.H."/>
            <person name="Li M."/>
        </authorList>
    </citation>
    <scope>NUCLEOTIDE SEQUENCE [LARGE SCALE GENOMIC DNA]</scope>
    <source>
        <strain evidence="6">SpSt-695</strain>
    </source>
</reference>
<dbReference type="CDD" id="cd07185">
    <property type="entry name" value="OmpA_C-like"/>
    <property type="match status" value="1"/>
</dbReference>
<dbReference type="AlphaFoldDB" id="A0A7V3ZT62"/>
<dbReference type="GO" id="GO:0009279">
    <property type="term" value="C:cell outer membrane"/>
    <property type="evidence" value="ECO:0007669"/>
    <property type="project" value="UniProtKB-SubCell"/>
</dbReference>
<dbReference type="Pfam" id="PF00691">
    <property type="entry name" value="OmpA"/>
    <property type="match status" value="1"/>
</dbReference>
<dbReference type="InterPro" id="IPR050330">
    <property type="entry name" value="Bact_OuterMem_StrucFunc"/>
</dbReference>
<name>A0A7V3ZT62_UNCW3</name>
<keyword evidence="2 4" id="KW-0472">Membrane</keyword>
<dbReference type="SUPFAM" id="SSF103088">
    <property type="entry name" value="OmpA-like"/>
    <property type="match status" value="1"/>
</dbReference>
<dbReference type="Gene3D" id="2.60.40.1120">
    <property type="entry name" value="Carboxypeptidase-like, regulatory domain"/>
    <property type="match status" value="1"/>
</dbReference>
<evidence type="ECO:0000259" key="5">
    <source>
        <dbReference type="PROSITE" id="PS51123"/>
    </source>
</evidence>
<comment type="caution">
    <text evidence="6">The sequence shown here is derived from an EMBL/GenBank/DDBJ whole genome shotgun (WGS) entry which is preliminary data.</text>
</comment>
<accession>A0A7V3ZT62</accession>
<gene>
    <name evidence="6" type="ORF">ENU72_01795</name>
</gene>
<dbReference type="PANTHER" id="PTHR30329">
    <property type="entry name" value="STATOR ELEMENT OF FLAGELLAR MOTOR COMPLEX"/>
    <property type="match status" value="1"/>
</dbReference>